<evidence type="ECO:0000256" key="1">
    <source>
        <dbReference type="SAM" id="MobiDB-lite"/>
    </source>
</evidence>
<dbReference type="EMBL" id="FO203431">
    <property type="protein sequence ID" value="CCH87966.1"/>
    <property type="molecule type" value="Genomic_DNA"/>
</dbReference>
<dbReference type="KEGG" id="mmar:MODMU_2537"/>
<dbReference type="HOGENOM" id="CLU_2001282_0_0_11"/>
<dbReference type="AlphaFoldDB" id="I4EX53"/>
<reference evidence="2 3" key="1">
    <citation type="journal article" date="2012" name="J. Bacteriol.">
        <title>Genome Sequence of Radiation-Resistant Modestobacter marinus Strain BC501, a Representative Actinobacterium That Thrives on Calcareous Stone Surfaces.</title>
        <authorList>
            <person name="Normand P."/>
            <person name="Gury J."/>
            <person name="Pujic P."/>
            <person name="Chouaia B."/>
            <person name="Crotti E."/>
            <person name="Brusetti L."/>
            <person name="Daffonchio D."/>
            <person name="Vacherie B."/>
            <person name="Barbe V."/>
            <person name="Medigue C."/>
            <person name="Calteau A."/>
            <person name="Ghodhbane-Gtari F."/>
            <person name="Essoussi I."/>
            <person name="Nouioui I."/>
            <person name="Abbassi-Ghozzi I."/>
            <person name="Gtari M."/>
        </authorList>
    </citation>
    <scope>NUCLEOTIDE SEQUENCE [LARGE SCALE GENOMIC DNA]</scope>
    <source>
        <strain evidence="3">BC 501</strain>
    </source>
</reference>
<feature type="region of interest" description="Disordered" evidence="1">
    <location>
        <begin position="49"/>
        <end position="107"/>
    </location>
</feature>
<evidence type="ECO:0000313" key="3">
    <source>
        <dbReference type="Proteomes" id="UP000006461"/>
    </source>
</evidence>
<organism evidence="2 3">
    <name type="scientific">Modestobacter italicus (strain DSM 44449 / CECT 9708 / BC 501)</name>
    <dbReference type="NCBI Taxonomy" id="2732864"/>
    <lineage>
        <taxon>Bacteria</taxon>
        <taxon>Bacillati</taxon>
        <taxon>Actinomycetota</taxon>
        <taxon>Actinomycetes</taxon>
        <taxon>Geodermatophilales</taxon>
        <taxon>Geodermatophilaceae</taxon>
        <taxon>Modestobacter</taxon>
    </lineage>
</organism>
<accession>I4EX53</accession>
<name>I4EX53_MODI5</name>
<evidence type="ECO:0000313" key="2">
    <source>
        <dbReference type="EMBL" id="CCH87966.1"/>
    </source>
</evidence>
<sequence>MSTMLSSLGAHALSAIGPAHRIAQKAGFDEVADFLHPMATHKRQLEVREYGEQLQAALGSQEDGDTTGEGTEPSAAPGDGAETSAVAAPSSSDATTPIDDGDGSLLGGVGRAIHGVRGWISDAW</sequence>
<proteinExistence type="predicted"/>
<gene>
    <name evidence="2" type="ordered locus">MODMU_2537</name>
</gene>
<protein>
    <submittedName>
        <fullName evidence="2">Uncharacterized protein</fullName>
    </submittedName>
</protein>
<keyword evidence="3" id="KW-1185">Reference proteome</keyword>
<dbReference type="Proteomes" id="UP000006461">
    <property type="component" value="Chromosome"/>
</dbReference>